<dbReference type="UniPathway" id="UPA00114"/>
<gene>
    <name evidence="9" type="ORF">ISF_05310</name>
</gene>
<evidence type="ECO:0000313" key="9">
    <source>
        <dbReference type="EMBL" id="OAA62301.1"/>
    </source>
</evidence>
<dbReference type="EC" id="3.2.1.37" evidence="7"/>
<feature type="domain" description="Glycoside hydrolase family 3 N-terminal" evidence="8">
    <location>
        <begin position="13"/>
        <end position="60"/>
    </location>
</feature>
<organism evidence="9 10">
    <name type="scientific">Cordyceps fumosorosea (strain ARSEF 2679)</name>
    <name type="common">Isaria fumosorosea</name>
    <dbReference type="NCBI Taxonomy" id="1081104"/>
    <lineage>
        <taxon>Eukaryota</taxon>
        <taxon>Fungi</taxon>
        <taxon>Dikarya</taxon>
        <taxon>Ascomycota</taxon>
        <taxon>Pezizomycotina</taxon>
        <taxon>Sordariomycetes</taxon>
        <taxon>Hypocreomycetidae</taxon>
        <taxon>Hypocreales</taxon>
        <taxon>Cordycipitaceae</taxon>
        <taxon>Cordyceps</taxon>
    </lineage>
</organism>
<dbReference type="GO" id="GO:0009044">
    <property type="term" value="F:xylan 1,4-beta-xylosidase activity"/>
    <property type="evidence" value="ECO:0007669"/>
    <property type="project" value="UniProtKB-EC"/>
</dbReference>
<dbReference type="GO" id="GO:0031222">
    <property type="term" value="P:arabinan catabolic process"/>
    <property type="evidence" value="ECO:0007669"/>
    <property type="project" value="TreeGrafter"/>
</dbReference>
<dbReference type="InterPro" id="IPR001764">
    <property type="entry name" value="Glyco_hydro_3_N"/>
</dbReference>
<dbReference type="GeneID" id="30021602"/>
<comment type="caution">
    <text evidence="9">The sequence shown here is derived from an EMBL/GenBank/DDBJ whole genome shotgun (WGS) entry which is preliminary data.</text>
</comment>
<keyword evidence="10" id="KW-1185">Reference proteome</keyword>
<dbReference type="RefSeq" id="XP_018704051.1">
    <property type="nucleotide sequence ID" value="XM_018848915.1"/>
</dbReference>
<dbReference type="GO" id="GO:0046556">
    <property type="term" value="F:alpha-L-arabinofuranosidase activity"/>
    <property type="evidence" value="ECO:0007669"/>
    <property type="project" value="TreeGrafter"/>
</dbReference>
<keyword evidence="3" id="KW-0119">Carbohydrate metabolism</keyword>
<sequence>MCGRQAATWRITMYLPPFEGCVRDAKAGSVMCAYNSVTGMPACASRYLLQDVLRDRWGFDAGPAPRPNKKLVAYASLEQRPGRQCADAEFEVSIADLARSDEDGDRYIYPGDYTVARDTKAIITASFKLTGQVARISSLPRKS</sequence>
<dbReference type="Proteomes" id="UP000076744">
    <property type="component" value="Unassembled WGS sequence"/>
</dbReference>
<dbReference type="Gene3D" id="2.60.40.10">
    <property type="entry name" value="Immunoglobulins"/>
    <property type="match status" value="1"/>
</dbReference>
<proteinExistence type="inferred from homology"/>
<keyword evidence="3" id="KW-0858">Xylan degradation</keyword>
<keyword evidence="4 9" id="KW-0378">Hydrolase</keyword>
<dbReference type="STRING" id="1081104.A0A167V797"/>
<dbReference type="PANTHER" id="PTHR42721">
    <property type="entry name" value="SUGAR HYDROLASE-RELATED"/>
    <property type="match status" value="1"/>
</dbReference>
<dbReference type="InterPro" id="IPR036962">
    <property type="entry name" value="Glyco_hydro_3_N_sf"/>
</dbReference>
<dbReference type="OrthoDB" id="47059at2759"/>
<comment type="catalytic activity">
    <reaction evidence="6">
        <text>Hydrolysis of (1-&gt;4)-beta-D-xylans, to remove successive D-xylose residues from the non-reducing termini.</text>
        <dbReference type="EC" id="3.2.1.37"/>
    </reaction>
</comment>
<evidence type="ECO:0000256" key="7">
    <source>
        <dbReference type="ARBA" id="ARBA00026107"/>
    </source>
</evidence>
<keyword evidence="5" id="KW-0325">Glycoprotein</keyword>
<dbReference type="Gene3D" id="3.20.20.300">
    <property type="entry name" value="Glycoside hydrolase, family 3, N-terminal domain"/>
    <property type="match status" value="1"/>
</dbReference>
<dbReference type="GO" id="GO:0045493">
    <property type="term" value="P:xylan catabolic process"/>
    <property type="evidence" value="ECO:0007669"/>
    <property type="project" value="UniProtKB-UniPathway"/>
</dbReference>
<comment type="similarity">
    <text evidence="2">Belongs to the glycosyl hydrolase 3 family.</text>
</comment>
<name>A0A167V797_CORFA</name>
<keyword evidence="3" id="KW-0624">Polysaccharide degradation</keyword>
<evidence type="ECO:0000259" key="8">
    <source>
        <dbReference type="Pfam" id="PF00933"/>
    </source>
</evidence>
<evidence type="ECO:0000256" key="1">
    <source>
        <dbReference type="ARBA" id="ARBA00004851"/>
    </source>
</evidence>
<dbReference type="SUPFAM" id="SSF51445">
    <property type="entry name" value="(Trans)glycosidases"/>
    <property type="match status" value="1"/>
</dbReference>
<comment type="pathway">
    <text evidence="1">Glycan degradation; xylan degradation.</text>
</comment>
<dbReference type="PANTHER" id="PTHR42721:SF3">
    <property type="entry name" value="BETA-D-XYLOSIDASE 5-RELATED"/>
    <property type="match status" value="1"/>
</dbReference>
<evidence type="ECO:0000256" key="6">
    <source>
        <dbReference type="ARBA" id="ARBA00024574"/>
    </source>
</evidence>
<evidence type="ECO:0000256" key="3">
    <source>
        <dbReference type="ARBA" id="ARBA00022651"/>
    </source>
</evidence>
<dbReference type="InterPro" id="IPR017853">
    <property type="entry name" value="GH"/>
</dbReference>
<accession>A0A167V797</accession>
<dbReference type="AlphaFoldDB" id="A0A167V797"/>
<evidence type="ECO:0000256" key="2">
    <source>
        <dbReference type="ARBA" id="ARBA00005336"/>
    </source>
</evidence>
<dbReference type="InterPro" id="IPR013783">
    <property type="entry name" value="Ig-like_fold"/>
</dbReference>
<evidence type="ECO:0000256" key="5">
    <source>
        <dbReference type="ARBA" id="ARBA00023180"/>
    </source>
</evidence>
<evidence type="ECO:0000256" key="4">
    <source>
        <dbReference type="ARBA" id="ARBA00022801"/>
    </source>
</evidence>
<protein>
    <recommendedName>
        <fullName evidence="7">xylan 1,4-beta-xylosidase</fullName>
        <ecNumber evidence="7">3.2.1.37</ecNumber>
    </recommendedName>
</protein>
<reference evidence="9 10" key="1">
    <citation type="journal article" date="2016" name="Genome Biol. Evol.">
        <title>Divergent and convergent evolution of fungal pathogenicity.</title>
        <authorList>
            <person name="Shang Y."/>
            <person name="Xiao G."/>
            <person name="Zheng P."/>
            <person name="Cen K."/>
            <person name="Zhan S."/>
            <person name="Wang C."/>
        </authorList>
    </citation>
    <scope>NUCLEOTIDE SEQUENCE [LARGE SCALE GENOMIC DNA]</scope>
    <source>
        <strain evidence="9 10">ARSEF 2679</strain>
    </source>
</reference>
<dbReference type="Pfam" id="PF00933">
    <property type="entry name" value="Glyco_hydro_3"/>
    <property type="match status" value="1"/>
</dbReference>
<dbReference type="InterPro" id="IPR044993">
    <property type="entry name" value="BXL"/>
</dbReference>
<evidence type="ECO:0000313" key="10">
    <source>
        <dbReference type="Proteomes" id="UP000076744"/>
    </source>
</evidence>
<dbReference type="EMBL" id="AZHB01000012">
    <property type="protein sequence ID" value="OAA62301.1"/>
    <property type="molecule type" value="Genomic_DNA"/>
</dbReference>